<dbReference type="SMART" id="SM00220">
    <property type="entry name" value="S_TKc"/>
    <property type="match status" value="1"/>
</dbReference>
<proteinExistence type="predicted"/>
<dbReference type="Pfam" id="PF24389">
    <property type="entry name" value="ORC-CDC6-like"/>
    <property type="match status" value="1"/>
</dbReference>
<feature type="compositionally biased region" description="Low complexity" evidence="1">
    <location>
        <begin position="868"/>
        <end position="878"/>
    </location>
</feature>
<feature type="region of interest" description="Disordered" evidence="1">
    <location>
        <begin position="854"/>
        <end position="878"/>
    </location>
</feature>
<feature type="domain" description="Protein kinase" evidence="2">
    <location>
        <begin position="45"/>
        <end position="502"/>
    </location>
</feature>
<reference evidence="3" key="1">
    <citation type="submission" date="2021-01" db="EMBL/GenBank/DDBJ databases">
        <title>Whole genome shotgun sequence of Cellulomonas pakistanensis NBRC 110800.</title>
        <authorList>
            <person name="Komaki H."/>
            <person name="Tamura T."/>
        </authorList>
    </citation>
    <scope>NUCLEOTIDE SEQUENCE</scope>
    <source>
        <strain evidence="3">NBRC 110800</strain>
    </source>
</reference>
<dbReference type="Proteomes" id="UP000642125">
    <property type="component" value="Unassembled WGS sequence"/>
</dbReference>
<dbReference type="SUPFAM" id="SSF56112">
    <property type="entry name" value="Protein kinase-like (PK-like)"/>
    <property type="match status" value="1"/>
</dbReference>
<evidence type="ECO:0000313" key="3">
    <source>
        <dbReference type="EMBL" id="GIG36286.1"/>
    </source>
</evidence>
<dbReference type="RefSeq" id="WP_203668310.1">
    <property type="nucleotide sequence ID" value="NZ_BONO01000010.1"/>
</dbReference>
<accession>A0A919PAX3</accession>
<dbReference type="GO" id="GO:0005524">
    <property type="term" value="F:ATP binding"/>
    <property type="evidence" value="ECO:0007669"/>
    <property type="project" value="InterPro"/>
</dbReference>
<evidence type="ECO:0000256" key="1">
    <source>
        <dbReference type="SAM" id="MobiDB-lite"/>
    </source>
</evidence>
<dbReference type="InterPro" id="IPR011009">
    <property type="entry name" value="Kinase-like_dom_sf"/>
</dbReference>
<comment type="caution">
    <text evidence="3">The sequence shown here is derived from an EMBL/GenBank/DDBJ whole genome shotgun (WGS) entry which is preliminary data.</text>
</comment>
<dbReference type="EMBL" id="BONO01000010">
    <property type="protein sequence ID" value="GIG36286.1"/>
    <property type="molecule type" value="Genomic_DNA"/>
</dbReference>
<dbReference type="InterPro" id="IPR056955">
    <property type="entry name" value="ORC-CDC6-like"/>
</dbReference>
<organism evidence="3 4">
    <name type="scientific">Cellulomonas pakistanensis</name>
    <dbReference type="NCBI Taxonomy" id="992287"/>
    <lineage>
        <taxon>Bacteria</taxon>
        <taxon>Bacillati</taxon>
        <taxon>Actinomycetota</taxon>
        <taxon>Actinomycetes</taxon>
        <taxon>Micrococcales</taxon>
        <taxon>Cellulomonadaceae</taxon>
        <taxon>Cellulomonas</taxon>
    </lineage>
</organism>
<gene>
    <name evidence="3" type="ORF">Cpa01nite_16670</name>
</gene>
<evidence type="ECO:0000313" key="4">
    <source>
        <dbReference type="Proteomes" id="UP000642125"/>
    </source>
</evidence>
<dbReference type="Gene3D" id="1.10.510.10">
    <property type="entry name" value="Transferase(Phosphotransferase) domain 1"/>
    <property type="match status" value="1"/>
</dbReference>
<dbReference type="InterPro" id="IPR000719">
    <property type="entry name" value="Prot_kinase_dom"/>
</dbReference>
<dbReference type="PROSITE" id="PS50011">
    <property type="entry name" value="PROTEIN_KINASE_DOM"/>
    <property type="match status" value="1"/>
</dbReference>
<dbReference type="AlphaFoldDB" id="A0A919PAX3"/>
<sequence length="1236" mass="134638">MTNLTCFWHPKLGYFDLSLDDRCEDCGREMRHPLTHLPVESIRDYEVVSAIDRGYYSATFAARGPLGQMVCLKVIPKAIYALRGKDFRKESVLHASIAEGTQHLVNIRDAFDFDVTFSGDSESMPCHIAVLDYVQGESLRAKLEQPDLAATAIAQIAVDLLRLLQELENKQVYHNDLHAGNILVQTLPSEAQRGGDAIDSYTKAVAVDLGSVLDASRSDESTQVADNHQVTTHLMRLALQATPDPASAPDLEFRLALALNEIADLLRPDNLAQRAPNYTDLITNIHSAFITASSPWMTPPAGLSRFGDSFNAQTMRPWFVPRLLVDPDGEWQRRIESPGPMVITGMRGCGKTMLLRALQFHARASVGASDSSSTEMSTDAAIRLRQDGYVGLYVSCNRLLDGLGKPDGPLHEPHTRLFLCYAREALQALRHLTDIAGRSSVSPAAPLPIASVISLHVTGSDIKAGDDIHVLERKILKMLRSLESGAAVHRLESHPAIAMPALATAITECTDVWSGARVLFLLDDVSTRHLNEESIQALLSSLMFPSETCAFKVTTEAQTLELVLKSPGLVETARIGRDYETFDLASAIYSKLRDNNGRAGRDFVANVLQQRADLTATHPERSPRELLGDRPLIEISRQIASSTETSSARKDVYFGMSALAAVCVGDIGDVISIYELILARAGGSTAIPIAPAHQSGAFQEFCSRRLYQLSRRKGRLKLIADGFAKASHDLLVQSARRNDGSRIRDYASIYVRVTSGDIDGQLLQLRELMDAGVFVLTGGPDAPRTKTRDSDPIAQYTLTFRKLLGLSNAIGLTQRDRFELSGQNLIDFLESPENSREILKKNLAAGRSGTATFVSAPGPAPRLDEIKSSSPTATRAAAAPQTLFESVATTRGVESPPAAITANSAPLETVPYPDIINVDNTKLADLHVNTLVTALGFEDRALISTQRALSALTPNRVVAITYPSGPGGIDFENALDRSGAEVSYVDADSPIDFAPSSLPSLSAIDTTGMTKPHIYHAVRSLLSRDGAVVVVHTEAEEYYPLNEDVGARLSLAPDDDYARLEACGDILTGEKRPYHFVSMHSADVDDGRRRVLLASSSAKHERLFSLLEERDYDHVEILIPEGSSPRKDLARLAARVAAKDFHSSRFRQVGSSSATDVLAVARATYEEFYKRANFNFEVGLTGSKLHTVALAAASTALKFSQAWYVRPDEFDPARFTTGAGNTSMLLITSPRARESG</sequence>
<dbReference type="GO" id="GO:0004672">
    <property type="term" value="F:protein kinase activity"/>
    <property type="evidence" value="ECO:0007669"/>
    <property type="project" value="InterPro"/>
</dbReference>
<name>A0A919PAX3_9CELL</name>
<keyword evidence="4" id="KW-1185">Reference proteome</keyword>
<evidence type="ECO:0000259" key="2">
    <source>
        <dbReference type="PROSITE" id="PS50011"/>
    </source>
</evidence>
<protein>
    <recommendedName>
        <fullName evidence="2">Protein kinase domain-containing protein</fullName>
    </recommendedName>
</protein>